<dbReference type="CDD" id="cd02696">
    <property type="entry name" value="MurNAc-LAA"/>
    <property type="match status" value="1"/>
</dbReference>
<dbReference type="Pfam" id="PF01520">
    <property type="entry name" value="Amidase_3"/>
    <property type="match status" value="1"/>
</dbReference>
<keyword evidence="2" id="KW-0732">Signal</keyword>
<feature type="domain" description="MurNAc-LAA" evidence="3">
    <location>
        <begin position="114"/>
        <end position="223"/>
    </location>
</feature>
<dbReference type="Gene3D" id="3.40.630.40">
    <property type="entry name" value="Zn-dependent exopeptidases"/>
    <property type="match status" value="1"/>
</dbReference>
<dbReference type="SUPFAM" id="SSF53187">
    <property type="entry name" value="Zn-dependent exopeptidases"/>
    <property type="match status" value="1"/>
</dbReference>
<dbReference type="Proteomes" id="UP000243819">
    <property type="component" value="Unassembled WGS sequence"/>
</dbReference>
<dbReference type="GO" id="GO:0008745">
    <property type="term" value="F:N-acetylmuramoyl-L-alanine amidase activity"/>
    <property type="evidence" value="ECO:0007669"/>
    <property type="project" value="InterPro"/>
</dbReference>
<evidence type="ECO:0000256" key="2">
    <source>
        <dbReference type="SAM" id="SignalP"/>
    </source>
</evidence>
<dbReference type="InterPro" id="IPR002508">
    <property type="entry name" value="MurNAc-LAA_cat"/>
</dbReference>
<keyword evidence="1" id="KW-0378">Hydrolase</keyword>
<dbReference type="GO" id="GO:0030288">
    <property type="term" value="C:outer membrane-bounded periplasmic space"/>
    <property type="evidence" value="ECO:0007669"/>
    <property type="project" value="TreeGrafter"/>
</dbReference>
<evidence type="ECO:0000313" key="5">
    <source>
        <dbReference type="Proteomes" id="UP000243819"/>
    </source>
</evidence>
<proteinExistence type="predicted"/>
<dbReference type="InterPro" id="IPR050695">
    <property type="entry name" value="N-acetylmuramoyl_amidase_3"/>
</dbReference>
<name>A0A1I0A4N5_9FIRM</name>
<feature type="chain" id="PRO_5038966728" evidence="2">
    <location>
        <begin position="21"/>
        <end position="228"/>
    </location>
</feature>
<gene>
    <name evidence="4" type="ORF">SAMN03080614_101713</name>
</gene>
<reference evidence="5" key="1">
    <citation type="submission" date="2016-10" db="EMBL/GenBank/DDBJ databases">
        <authorList>
            <person name="Varghese N."/>
            <person name="Submissions S."/>
        </authorList>
    </citation>
    <scope>NUCLEOTIDE SEQUENCE [LARGE SCALE GENOMIC DNA]</scope>
    <source>
        <strain evidence="5">DSM 13577</strain>
    </source>
</reference>
<dbReference type="PANTHER" id="PTHR30404">
    <property type="entry name" value="N-ACETYLMURAMOYL-L-ALANINE AMIDASE"/>
    <property type="match status" value="1"/>
</dbReference>
<evidence type="ECO:0000313" key="4">
    <source>
        <dbReference type="EMBL" id="SES89071.1"/>
    </source>
</evidence>
<organism evidence="4 5">
    <name type="scientific">Anaerobranca gottschalkii DSM 13577</name>
    <dbReference type="NCBI Taxonomy" id="1120990"/>
    <lineage>
        <taxon>Bacteria</taxon>
        <taxon>Bacillati</taxon>
        <taxon>Bacillota</taxon>
        <taxon>Clostridia</taxon>
        <taxon>Eubacteriales</taxon>
        <taxon>Proteinivoracaceae</taxon>
        <taxon>Anaerobranca</taxon>
    </lineage>
</organism>
<dbReference type="SMART" id="SM00646">
    <property type="entry name" value="Ami_3"/>
    <property type="match status" value="1"/>
</dbReference>
<keyword evidence="5" id="KW-1185">Reference proteome</keyword>
<evidence type="ECO:0000256" key="1">
    <source>
        <dbReference type="ARBA" id="ARBA00022801"/>
    </source>
</evidence>
<dbReference type="RefSeq" id="WP_091350231.1">
    <property type="nucleotide sequence ID" value="NZ_FOIF01000017.1"/>
</dbReference>
<feature type="signal peptide" evidence="2">
    <location>
        <begin position="1"/>
        <end position="20"/>
    </location>
</feature>
<sequence>MVKKISFYCIIMLIVSLLNGCIDNTETTTPILEKNALDSQGKIIVAVDPGHGGYDPGTTVENVKEKDINLEIALKVKEVLLINGFSVVMTREEDKDFLDATAGPKKQQDMLKRRELIEKSGAAYLISIHTNSTTSPRWKGAQTFYDKEKEQSQELANIIQKHLKVNTGTHREAKARDFYLTRELDIIGVLVETGFLSNPEERKNLQREEYQYKLAWSICSGLVEFLQK</sequence>
<dbReference type="EMBL" id="FOIF01000017">
    <property type="protein sequence ID" value="SES89071.1"/>
    <property type="molecule type" value="Genomic_DNA"/>
</dbReference>
<accession>A0A1I0A4N5</accession>
<dbReference type="OrthoDB" id="9772024at2"/>
<dbReference type="GO" id="GO:0009253">
    <property type="term" value="P:peptidoglycan catabolic process"/>
    <property type="evidence" value="ECO:0007669"/>
    <property type="project" value="InterPro"/>
</dbReference>
<protein>
    <submittedName>
        <fullName evidence="4">N-acetylmuramoyl-L-alanine amidase</fullName>
    </submittedName>
</protein>
<dbReference type="STRING" id="1120990.SAMN03080614_101713"/>
<evidence type="ECO:0000259" key="3">
    <source>
        <dbReference type="SMART" id="SM00646"/>
    </source>
</evidence>
<dbReference type="PANTHER" id="PTHR30404:SF0">
    <property type="entry name" value="N-ACETYLMURAMOYL-L-ALANINE AMIDASE AMIC"/>
    <property type="match status" value="1"/>
</dbReference>
<dbReference type="AlphaFoldDB" id="A0A1I0A4N5"/>